<dbReference type="Pfam" id="PF00450">
    <property type="entry name" value="Peptidase_S10"/>
    <property type="match status" value="2"/>
</dbReference>
<dbReference type="EMBL" id="CAEKKB010000001">
    <property type="protein sequence ID" value="CAB4295768.1"/>
    <property type="molecule type" value="Genomic_DNA"/>
</dbReference>
<dbReference type="PROSITE" id="PS00131">
    <property type="entry name" value="CARBOXYPEPT_SER_SER"/>
    <property type="match status" value="1"/>
</dbReference>
<dbReference type="InterPro" id="IPR001563">
    <property type="entry name" value="Peptidase_S10"/>
</dbReference>
<reference evidence="5" key="1">
    <citation type="journal article" date="2020" name="Genome Biol.">
        <title>Gamete binning: chromosome-level and haplotype-resolved genome assembly enabled by high-throughput single-cell sequencing of gamete genomes.</title>
        <authorList>
            <person name="Campoy J.A."/>
            <person name="Sun H."/>
            <person name="Goel M."/>
            <person name="Jiao W.-B."/>
            <person name="Folz-Donahue K."/>
            <person name="Wang N."/>
            <person name="Rubio M."/>
            <person name="Liu C."/>
            <person name="Kukat C."/>
            <person name="Ruiz D."/>
            <person name="Huettel B."/>
            <person name="Schneeberger K."/>
        </authorList>
    </citation>
    <scope>NUCLEOTIDE SEQUENCE [LARGE SCALE GENOMIC DNA]</scope>
    <source>
        <strain evidence="5">cv. Rojo Pasion</strain>
    </source>
</reference>
<dbReference type="Proteomes" id="UP000507245">
    <property type="component" value="Unassembled WGS sequence"/>
</dbReference>
<dbReference type="SUPFAM" id="SSF53474">
    <property type="entry name" value="alpha/beta-Hydrolases"/>
    <property type="match status" value="1"/>
</dbReference>
<evidence type="ECO:0000256" key="1">
    <source>
        <dbReference type="ARBA" id="ARBA00004613"/>
    </source>
</evidence>
<evidence type="ECO:0000313" key="4">
    <source>
        <dbReference type="EMBL" id="CAB4295768.1"/>
    </source>
</evidence>
<name>A0A6J5WBU0_PRUAR</name>
<dbReference type="GO" id="GO:0006508">
    <property type="term" value="P:proteolysis"/>
    <property type="evidence" value="ECO:0007669"/>
    <property type="project" value="InterPro"/>
</dbReference>
<dbReference type="GO" id="GO:0005576">
    <property type="term" value="C:extracellular region"/>
    <property type="evidence" value="ECO:0007669"/>
    <property type="project" value="UniProtKB-SubCell"/>
</dbReference>
<evidence type="ECO:0000313" key="5">
    <source>
        <dbReference type="Proteomes" id="UP000507245"/>
    </source>
</evidence>
<evidence type="ECO:0000256" key="2">
    <source>
        <dbReference type="ARBA" id="ARBA00009431"/>
    </source>
</evidence>
<comment type="similarity">
    <text evidence="2">Belongs to the peptidase S10 family.</text>
</comment>
<keyword evidence="3" id="KW-0964">Secreted</keyword>
<sequence length="211" mass="23988">MKLRASSHKPHSSFGSKVALAAPPCLVNSWRSVLGESYAGKFVPAIGYYILKKNDELMMPDHDHDQSQILINLGLINERQRIELEWHQQEAIRLAKMRHWREATNARHQVVDMLHYMTRLPTLLNVQHEECEIHVGIVGEEEHGFVVPGAVWKVNGDELFGYVQKWGSLSHVVVSRAGHLVPADQPLNSQAMIEGWILETGLFSNVQSWFP</sequence>
<dbReference type="Gene3D" id="3.40.50.1820">
    <property type="entry name" value="alpha/beta hydrolase"/>
    <property type="match status" value="1"/>
</dbReference>
<gene>
    <name evidence="4" type="ORF">ORAREDHAP_LOCUS7226</name>
</gene>
<dbReference type="InterPro" id="IPR029058">
    <property type="entry name" value="AB_hydrolase_fold"/>
</dbReference>
<accession>A0A6J5WBU0</accession>
<proteinExistence type="inferred from homology"/>
<keyword evidence="5" id="KW-1185">Reference proteome</keyword>
<organism evidence="4 5">
    <name type="scientific">Prunus armeniaca</name>
    <name type="common">Apricot</name>
    <name type="synonym">Armeniaca vulgaris</name>
    <dbReference type="NCBI Taxonomy" id="36596"/>
    <lineage>
        <taxon>Eukaryota</taxon>
        <taxon>Viridiplantae</taxon>
        <taxon>Streptophyta</taxon>
        <taxon>Embryophyta</taxon>
        <taxon>Tracheophyta</taxon>
        <taxon>Spermatophyta</taxon>
        <taxon>Magnoliopsida</taxon>
        <taxon>eudicotyledons</taxon>
        <taxon>Gunneridae</taxon>
        <taxon>Pentapetalae</taxon>
        <taxon>rosids</taxon>
        <taxon>fabids</taxon>
        <taxon>Rosales</taxon>
        <taxon>Rosaceae</taxon>
        <taxon>Amygdaloideae</taxon>
        <taxon>Amygdaleae</taxon>
        <taxon>Prunus</taxon>
    </lineage>
</organism>
<protein>
    <submittedName>
        <fullName evidence="4">Uncharacterized protein</fullName>
    </submittedName>
</protein>
<dbReference type="GO" id="GO:0004185">
    <property type="term" value="F:serine-type carboxypeptidase activity"/>
    <property type="evidence" value="ECO:0007669"/>
    <property type="project" value="InterPro"/>
</dbReference>
<comment type="subcellular location">
    <subcellularLocation>
        <location evidence="1">Secreted</location>
    </subcellularLocation>
</comment>
<evidence type="ECO:0000256" key="3">
    <source>
        <dbReference type="ARBA" id="ARBA00022525"/>
    </source>
</evidence>
<dbReference type="OrthoDB" id="443318at2759"/>
<dbReference type="AlphaFoldDB" id="A0A6J5WBU0"/>
<dbReference type="InterPro" id="IPR018202">
    <property type="entry name" value="Ser_caboxypep_ser_AS"/>
</dbReference>